<reference evidence="2" key="1">
    <citation type="submission" date="2022-03" db="EMBL/GenBank/DDBJ databases">
        <authorList>
            <person name="Tunstrom K."/>
        </authorList>
    </citation>
    <scope>NUCLEOTIDE SEQUENCE</scope>
</reference>
<dbReference type="Proteomes" id="UP001153954">
    <property type="component" value="Unassembled WGS sequence"/>
</dbReference>
<protein>
    <submittedName>
        <fullName evidence="2">Uncharacterized protein</fullName>
    </submittedName>
</protein>
<evidence type="ECO:0000313" key="2">
    <source>
        <dbReference type="EMBL" id="CAH2102035.1"/>
    </source>
</evidence>
<evidence type="ECO:0000256" key="1">
    <source>
        <dbReference type="SAM" id="SignalP"/>
    </source>
</evidence>
<keyword evidence="1" id="KW-0732">Signal</keyword>
<organism evidence="2 3">
    <name type="scientific">Euphydryas editha</name>
    <name type="common">Edith's checkerspot</name>
    <dbReference type="NCBI Taxonomy" id="104508"/>
    <lineage>
        <taxon>Eukaryota</taxon>
        <taxon>Metazoa</taxon>
        <taxon>Ecdysozoa</taxon>
        <taxon>Arthropoda</taxon>
        <taxon>Hexapoda</taxon>
        <taxon>Insecta</taxon>
        <taxon>Pterygota</taxon>
        <taxon>Neoptera</taxon>
        <taxon>Endopterygota</taxon>
        <taxon>Lepidoptera</taxon>
        <taxon>Glossata</taxon>
        <taxon>Ditrysia</taxon>
        <taxon>Papilionoidea</taxon>
        <taxon>Nymphalidae</taxon>
        <taxon>Nymphalinae</taxon>
        <taxon>Euphydryas</taxon>
    </lineage>
</organism>
<accession>A0AAU9UYW9</accession>
<feature type="chain" id="PRO_5043426365" evidence="1">
    <location>
        <begin position="21"/>
        <end position="174"/>
    </location>
</feature>
<comment type="caution">
    <text evidence="2">The sequence shown here is derived from an EMBL/GenBank/DDBJ whole genome shotgun (WGS) entry which is preliminary data.</text>
</comment>
<gene>
    <name evidence="2" type="ORF">EEDITHA_LOCUS16726</name>
</gene>
<dbReference type="EMBL" id="CAKOGL010000025">
    <property type="protein sequence ID" value="CAH2102035.1"/>
    <property type="molecule type" value="Genomic_DNA"/>
</dbReference>
<sequence>MYRFLLTCLILSLVYTYTTGCCNFDRQQINNRNASNENLKKTIQSFLDADEGIKNFCTNYSKFMPYIYYGEDGCVLKYYEIPPTVVNFRIIISKEKVLTTSVKRENKDRFEFIDMRVLPDILNFKQASGEFLKNTLKIVIPYNVPFNTEFLADCSGVPVNEKPKFDYRTSQDDN</sequence>
<proteinExistence type="predicted"/>
<feature type="signal peptide" evidence="1">
    <location>
        <begin position="1"/>
        <end position="20"/>
    </location>
</feature>
<dbReference type="AlphaFoldDB" id="A0AAU9UYW9"/>
<name>A0AAU9UYW9_EUPED</name>
<evidence type="ECO:0000313" key="3">
    <source>
        <dbReference type="Proteomes" id="UP001153954"/>
    </source>
</evidence>
<keyword evidence="3" id="KW-1185">Reference proteome</keyword>